<dbReference type="Proteomes" id="UP000657574">
    <property type="component" value="Unassembled WGS sequence"/>
</dbReference>
<reference evidence="1" key="2">
    <citation type="submission" date="2020-09" db="EMBL/GenBank/DDBJ databases">
        <authorList>
            <person name="Sun Q."/>
            <person name="Ohkuma M."/>
        </authorList>
    </citation>
    <scope>NUCLEOTIDE SEQUENCE</scope>
    <source>
        <strain evidence="1">JCM 3086</strain>
    </source>
</reference>
<protein>
    <submittedName>
        <fullName evidence="1">Uncharacterized protein</fullName>
    </submittedName>
</protein>
<evidence type="ECO:0000313" key="2">
    <source>
        <dbReference type="Proteomes" id="UP000657574"/>
    </source>
</evidence>
<evidence type="ECO:0000313" key="1">
    <source>
        <dbReference type="EMBL" id="GGJ30223.1"/>
    </source>
</evidence>
<comment type="caution">
    <text evidence="1">The sequence shown here is derived from an EMBL/GenBank/DDBJ whole genome shotgun (WGS) entry which is preliminary data.</text>
</comment>
<keyword evidence="2" id="KW-1185">Reference proteome</keyword>
<proteinExistence type="predicted"/>
<name>A0A917KX46_9ACTN</name>
<sequence length="95" mass="10553">MDSLASIDASRDALLRTGAVPSLTICGPCGARLQRRAVPEAVPVRSVRIRWFYDWFDNTVARWGEMPIGHNPDGSEAFYPVRASARDHVWKAGNL</sequence>
<organism evidence="1 2">
    <name type="scientific">Streptomyces brasiliensis</name>
    <dbReference type="NCBI Taxonomy" id="1954"/>
    <lineage>
        <taxon>Bacteria</taxon>
        <taxon>Bacillati</taxon>
        <taxon>Actinomycetota</taxon>
        <taxon>Actinomycetes</taxon>
        <taxon>Kitasatosporales</taxon>
        <taxon>Streptomycetaceae</taxon>
        <taxon>Streptomyces</taxon>
    </lineage>
</organism>
<dbReference type="AlphaFoldDB" id="A0A917KX46"/>
<accession>A0A917KX46</accession>
<reference evidence="1" key="1">
    <citation type="journal article" date="2014" name="Int. J. Syst. Evol. Microbiol.">
        <title>Complete genome sequence of Corynebacterium casei LMG S-19264T (=DSM 44701T), isolated from a smear-ripened cheese.</title>
        <authorList>
            <consortium name="US DOE Joint Genome Institute (JGI-PGF)"/>
            <person name="Walter F."/>
            <person name="Albersmeier A."/>
            <person name="Kalinowski J."/>
            <person name="Ruckert C."/>
        </authorList>
    </citation>
    <scope>NUCLEOTIDE SEQUENCE</scope>
    <source>
        <strain evidence="1">JCM 3086</strain>
    </source>
</reference>
<dbReference type="EMBL" id="BMQA01000015">
    <property type="protein sequence ID" value="GGJ30223.1"/>
    <property type="molecule type" value="Genomic_DNA"/>
</dbReference>
<gene>
    <name evidence="1" type="ORF">GCM10010121_046940</name>
</gene>